<organism evidence="11 12">
    <name type="scientific">Actinia tenebrosa</name>
    <name type="common">Australian red waratah sea anemone</name>
    <dbReference type="NCBI Taxonomy" id="6105"/>
    <lineage>
        <taxon>Eukaryota</taxon>
        <taxon>Metazoa</taxon>
        <taxon>Cnidaria</taxon>
        <taxon>Anthozoa</taxon>
        <taxon>Hexacorallia</taxon>
        <taxon>Actiniaria</taxon>
        <taxon>Actiniidae</taxon>
        <taxon>Actinia</taxon>
    </lineage>
</organism>
<reference evidence="12" key="1">
    <citation type="submission" date="2025-08" db="UniProtKB">
        <authorList>
            <consortium name="RefSeq"/>
        </authorList>
    </citation>
    <scope>IDENTIFICATION</scope>
    <source>
        <tissue evidence="12">Tentacle</tissue>
    </source>
</reference>
<keyword evidence="6 8" id="KW-0131">Cell cycle</keyword>
<evidence type="ECO:0000256" key="6">
    <source>
        <dbReference type="ARBA" id="ARBA00023306"/>
    </source>
</evidence>
<dbReference type="OrthoDB" id="9999371at2759"/>
<evidence type="ECO:0000256" key="7">
    <source>
        <dbReference type="ARBA" id="ARBA00051722"/>
    </source>
</evidence>
<keyword evidence="4 8" id="KW-0378">Hydrolase</keyword>
<dbReference type="CDD" id="cd01530">
    <property type="entry name" value="Cdc25"/>
    <property type="match status" value="1"/>
</dbReference>
<comment type="function">
    <text evidence="8">Tyrosine protein phosphatase which functions as a dosage-dependent inducer of mitotic progression.</text>
</comment>
<dbReference type="Pfam" id="PF06617">
    <property type="entry name" value="M-inducer_phosp"/>
    <property type="match status" value="1"/>
</dbReference>
<dbReference type="GO" id="GO:0110032">
    <property type="term" value="P:positive regulation of G2/MI transition of meiotic cell cycle"/>
    <property type="evidence" value="ECO:0007669"/>
    <property type="project" value="TreeGrafter"/>
</dbReference>
<dbReference type="SMART" id="SM00450">
    <property type="entry name" value="RHOD"/>
    <property type="match status" value="1"/>
</dbReference>
<keyword evidence="2 8" id="KW-0132">Cell division</keyword>
<dbReference type="PANTHER" id="PTHR10828">
    <property type="entry name" value="M-PHASE INDUCER PHOSPHATASE DUAL SPECIFICITY PHOSPHATASE CDC25"/>
    <property type="match status" value="1"/>
</dbReference>
<dbReference type="KEGG" id="aten:116309001"/>
<feature type="compositionally biased region" description="Polar residues" evidence="9">
    <location>
        <begin position="185"/>
        <end position="194"/>
    </location>
</feature>
<name>A0A6P8J6H3_ACTTE</name>
<dbReference type="GO" id="GO:0010971">
    <property type="term" value="P:positive regulation of G2/M transition of mitotic cell cycle"/>
    <property type="evidence" value="ECO:0007669"/>
    <property type="project" value="TreeGrafter"/>
</dbReference>
<dbReference type="FunFam" id="3.40.250.10:FF:000021">
    <property type="entry name" value="M-phase inducer phosphatase cdc-25.2"/>
    <property type="match status" value="1"/>
</dbReference>
<dbReference type="Gene3D" id="3.40.250.10">
    <property type="entry name" value="Rhodanese-like domain"/>
    <property type="match status" value="1"/>
</dbReference>
<dbReference type="GO" id="GO:0005737">
    <property type="term" value="C:cytoplasm"/>
    <property type="evidence" value="ECO:0007669"/>
    <property type="project" value="TreeGrafter"/>
</dbReference>
<evidence type="ECO:0000256" key="9">
    <source>
        <dbReference type="SAM" id="MobiDB-lite"/>
    </source>
</evidence>
<evidence type="ECO:0000256" key="1">
    <source>
        <dbReference type="ARBA" id="ARBA00011065"/>
    </source>
</evidence>
<gene>
    <name evidence="12" type="primary">LOC116309001</name>
</gene>
<proteinExistence type="inferred from homology"/>
<evidence type="ECO:0000256" key="4">
    <source>
        <dbReference type="ARBA" id="ARBA00022801"/>
    </source>
</evidence>
<keyword evidence="11" id="KW-1185">Reference proteome</keyword>
<evidence type="ECO:0000256" key="3">
    <source>
        <dbReference type="ARBA" id="ARBA00022776"/>
    </source>
</evidence>
<dbReference type="GO" id="GO:0005634">
    <property type="term" value="C:nucleus"/>
    <property type="evidence" value="ECO:0007669"/>
    <property type="project" value="TreeGrafter"/>
</dbReference>
<dbReference type="PRINTS" id="PR00716">
    <property type="entry name" value="MPIPHPHTASE"/>
</dbReference>
<feature type="compositionally biased region" description="Polar residues" evidence="9">
    <location>
        <begin position="133"/>
        <end position="148"/>
    </location>
</feature>
<comment type="similarity">
    <text evidence="1 8">Belongs to the MPI phosphatase family.</text>
</comment>
<keyword evidence="5 8" id="KW-0904">Protein phosphatase</keyword>
<dbReference type="AlphaFoldDB" id="A0A6P8J6H3"/>
<dbReference type="GO" id="GO:0051301">
    <property type="term" value="P:cell division"/>
    <property type="evidence" value="ECO:0007669"/>
    <property type="project" value="UniProtKB-UniRule"/>
</dbReference>
<dbReference type="FunCoup" id="A0A6P8J6H3">
    <property type="interactions" value="2397"/>
</dbReference>
<feature type="region of interest" description="Disordered" evidence="9">
    <location>
        <begin position="175"/>
        <end position="195"/>
    </location>
</feature>
<dbReference type="PANTHER" id="PTHR10828:SF17">
    <property type="entry name" value="PROTEIN-TYROSINE-PHOSPHATASE"/>
    <property type="match status" value="1"/>
</dbReference>
<evidence type="ECO:0000313" key="12">
    <source>
        <dbReference type="RefSeq" id="XP_031575387.1"/>
    </source>
</evidence>
<evidence type="ECO:0000313" key="11">
    <source>
        <dbReference type="Proteomes" id="UP000515163"/>
    </source>
</evidence>
<dbReference type="InterPro" id="IPR001763">
    <property type="entry name" value="Rhodanese-like_dom"/>
</dbReference>
<protein>
    <recommendedName>
        <fullName evidence="8">M-phase inducer phosphatase</fullName>
        <ecNumber evidence="8">3.1.3.48</ecNumber>
    </recommendedName>
</protein>
<evidence type="ECO:0000256" key="8">
    <source>
        <dbReference type="RuleBase" id="RU368028"/>
    </source>
</evidence>
<sequence length="584" mass="66236">MAAFRQRAESFTLEFPNSPMDAVPSAVLSPITELSMNLEHNSISMGRTPKRKLSLCNLGTPSTPNPSPCFLRTLSNESGYCPSSPGWPGCESPTLEILKTTTERKKSFHLNRPCFQRWNSSPAGTENDHISNKENLPINTDESYNQEPGSCEKSKEEFVFTRPRVPSFVRRFSVPNRNGRPCPQRSFSDPTSETIDFPMELLSPSKSNDSQDSACYVDYEGDDGFIDDLVDQDDGKDDNASMPSGMADLLSAPFVPEKNSPELSDCNSIINKLDTPKQLSFNSDVRPRDLFNIAKDKGRHCSSTLLGSDIEKGALRPRSKSFALKRPNPPRDANPMEKKRLRQRCMSLVENNGMFPSPLLNNRPSFKHSPLKKSKSEVFENRPDLSLGNFLGTNKNMVGDFTRPYTLPTLPIGQHQDLKSITPETVARVISGEFEDIEAHIIDCRYPFEYKGGHIKGAINIYRKEDMFEEFLKKPKHSGSKKVILIFHCEFSSKRGPDMSRFLRNRDRDIHGKDYPALYYPELYLIEGGYKAFFNNQKEYCDPQEYVLMLDENHSEDLKLFSKRSKSWSGVHGKKGFRPGLNYR</sequence>
<keyword evidence="3 8" id="KW-0498">Mitosis</keyword>
<dbReference type="Pfam" id="PF00581">
    <property type="entry name" value="Rhodanese"/>
    <property type="match status" value="1"/>
</dbReference>
<evidence type="ECO:0000256" key="2">
    <source>
        <dbReference type="ARBA" id="ARBA00022618"/>
    </source>
</evidence>
<dbReference type="RefSeq" id="XP_031575387.1">
    <property type="nucleotide sequence ID" value="XM_031719527.1"/>
</dbReference>
<comment type="catalytic activity">
    <reaction evidence="7 8">
        <text>O-phospho-L-tyrosyl-[protein] + H2O = L-tyrosyl-[protein] + phosphate</text>
        <dbReference type="Rhea" id="RHEA:10684"/>
        <dbReference type="Rhea" id="RHEA-COMP:10136"/>
        <dbReference type="Rhea" id="RHEA-COMP:20101"/>
        <dbReference type="ChEBI" id="CHEBI:15377"/>
        <dbReference type="ChEBI" id="CHEBI:43474"/>
        <dbReference type="ChEBI" id="CHEBI:46858"/>
        <dbReference type="ChEBI" id="CHEBI:61978"/>
        <dbReference type="EC" id="3.1.3.48"/>
    </reaction>
</comment>
<dbReference type="InParanoid" id="A0A6P8J6H3"/>
<feature type="region of interest" description="Disordered" evidence="9">
    <location>
        <begin position="119"/>
        <end position="156"/>
    </location>
</feature>
<dbReference type="PROSITE" id="PS50206">
    <property type="entry name" value="RHODANESE_3"/>
    <property type="match status" value="1"/>
</dbReference>
<dbReference type="EC" id="3.1.3.48" evidence="8"/>
<dbReference type="InterPro" id="IPR000751">
    <property type="entry name" value="MPI_Phosphatase"/>
</dbReference>
<dbReference type="Proteomes" id="UP000515163">
    <property type="component" value="Unplaced"/>
</dbReference>
<dbReference type="InterPro" id="IPR036873">
    <property type="entry name" value="Rhodanese-like_dom_sf"/>
</dbReference>
<dbReference type="GO" id="GO:0000086">
    <property type="term" value="P:G2/M transition of mitotic cell cycle"/>
    <property type="evidence" value="ECO:0007669"/>
    <property type="project" value="TreeGrafter"/>
</dbReference>
<dbReference type="GO" id="GO:0004725">
    <property type="term" value="F:protein tyrosine phosphatase activity"/>
    <property type="evidence" value="ECO:0007669"/>
    <property type="project" value="UniProtKB-UniRule"/>
</dbReference>
<dbReference type="SUPFAM" id="SSF52821">
    <property type="entry name" value="Rhodanese/Cell cycle control phosphatase"/>
    <property type="match status" value="1"/>
</dbReference>
<evidence type="ECO:0000259" key="10">
    <source>
        <dbReference type="PROSITE" id="PS50206"/>
    </source>
</evidence>
<evidence type="ECO:0000256" key="5">
    <source>
        <dbReference type="ARBA" id="ARBA00022912"/>
    </source>
</evidence>
<accession>A0A6P8J6H3</accession>
<dbReference type="GeneID" id="116309001"/>
<feature type="domain" description="Rhodanese" evidence="10">
    <location>
        <begin position="435"/>
        <end position="542"/>
    </location>
</feature>